<keyword evidence="1" id="KW-0067">ATP-binding</keyword>
<name>A0ABS4KQY2_9FIRM</name>
<organism evidence="3 4">
    <name type="scientific">Acetoanaerobium pronyense</name>
    <dbReference type="NCBI Taxonomy" id="1482736"/>
    <lineage>
        <taxon>Bacteria</taxon>
        <taxon>Bacillati</taxon>
        <taxon>Bacillota</taxon>
        <taxon>Clostridia</taxon>
        <taxon>Peptostreptococcales</taxon>
        <taxon>Filifactoraceae</taxon>
        <taxon>Acetoanaerobium</taxon>
    </lineage>
</organism>
<dbReference type="Proteomes" id="UP001314903">
    <property type="component" value="Unassembled WGS sequence"/>
</dbReference>
<comment type="caution">
    <text evidence="3">The sequence shown here is derived from an EMBL/GenBank/DDBJ whole genome shotgun (WGS) entry which is preliminary data.</text>
</comment>
<gene>
    <name evidence="3" type="ORF">J2Z35_002852</name>
</gene>
<keyword evidence="1" id="KW-0547">Nucleotide-binding</keyword>
<proteinExistence type="predicted"/>
<dbReference type="PANTHER" id="PTHR21621:SF0">
    <property type="entry name" value="BETA-CITRYLGLUTAMATE SYNTHASE B-RELATED"/>
    <property type="match status" value="1"/>
</dbReference>
<dbReference type="PANTHER" id="PTHR21621">
    <property type="entry name" value="RIBOSOMAL PROTEIN S6 MODIFICATION PROTEIN"/>
    <property type="match status" value="1"/>
</dbReference>
<evidence type="ECO:0000313" key="4">
    <source>
        <dbReference type="Proteomes" id="UP001314903"/>
    </source>
</evidence>
<reference evidence="3 4" key="1">
    <citation type="submission" date="2021-03" db="EMBL/GenBank/DDBJ databases">
        <title>Genomic Encyclopedia of Type Strains, Phase IV (KMG-IV): sequencing the most valuable type-strain genomes for metagenomic binning, comparative biology and taxonomic classification.</title>
        <authorList>
            <person name="Goeker M."/>
        </authorList>
    </citation>
    <scope>NUCLEOTIDE SEQUENCE [LARGE SCALE GENOMIC DNA]</scope>
    <source>
        <strain evidence="3 4">DSM 27512</strain>
    </source>
</reference>
<dbReference type="InterPro" id="IPR011761">
    <property type="entry name" value="ATP-grasp"/>
</dbReference>
<dbReference type="Gene3D" id="3.30.470.20">
    <property type="entry name" value="ATP-grasp fold, B domain"/>
    <property type="match status" value="1"/>
</dbReference>
<evidence type="ECO:0000259" key="2">
    <source>
        <dbReference type="PROSITE" id="PS50975"/>
    </source>
</evidence>
<dbReference type="EMBL" id="JAGGLI010000057">
    <property type="protein sequence ID" value="MBP2029014.1"/>
    <property type="molecule type" value="Genomic_DNA"/>
</dbReference>
<keyword evidence="4" id="KW-1185">Reference proteome</keyword>
<feature type="domain" description="ATP-grasp" evidence="2">
    <location>
        <begin position="129"/>
        <end position="311"/>
    </location>
</feature>
<protein>
    <submittedName>
        <fullName evidence="3">Glutathione synthase/RimK-type ligase-like ATP-grasp enzyme</fullName>
    </submittedName>
</protein>
<evidence type="ECO:0000256" key="1">
    <source>
        <dbReference type="PROSITE-ProRule" id="PRU00409"/>
    </source>
</evidence>
<dbReference type="Pfam" id="PF08443">
    <property type="entry name" value="RimK"/>
    <property type="match status" value="1"/>
</dbReference>
<sequence>MNSVKCLVVSSTFDYSSDIICYELERRGHSYLRINRDRFDKYEVRYVLAENKLEILINGQMYEITQEHLESIYFRAPVFLRTGKSYTLEEQLYRSQWSAFIRNLIIFDKARWLNHPVSIYQAENKLYQLKLANEHGLDVPITYAGNAIPQGIKLEKSYIVKSLDTALFYENGSEMFTYTNIINGHELVNSEIQYAPVIIQECLEKKTDIRVTIIGDRIFAVSILKNGLQIDGDWRQTTSDELNYVPVDLPKEVEQKILNLMNNLNLVFGGIDLAFVEGKYYFIEVNPTGEWGWLVSSTNLPIEKAIVDCLAGVELNE</sequence>
<accession>A0ABS4KQY2</accession>
<evidence type="ECO:0000313" key="3">
    <source>
        <dbReference type="EMBL" id="MBP2029014.1"/>
    </source>
</evidence>
<dbReference type="InterPro" id="IPR013651">
    <property type="entry name" value="ATP-grasp_RimK-type"/>
</dbReference>
<dbReference type="PROSITE" id="PS50975">
    <property type="entry name" value="ATP_GRASP"/>
    <property type="match status" value="1"/>
</dbReference>
<dbReference type="SUPFAM" id="SSF56059">
    <property type="entry name" value="Glutathione synthetase ATP-binding domain-like"/>
    <property type="match status" value="1"/>
</dbReference>